<evidence type="ECO:0000313" key="2">
    <source>
        <dbReference type="Proteomes" id="UP001055072"/>
    </source>
</evidence>
<evidence type="ECO:0000313" key="1">
    <source>
        <dbReference type="EMBL" id="KAI0089953.1"/>
    </source>
</evidence>
<accession>A0ACB8U6I1</accession>
<sequence>DYALQDNGGAVACDLTTRCFQVPFTIPGLLVSPNRAITDSDPSESWWFGLSAGQLGVTTNTSIYPTQVTVEYPFDSNSSPDEAPRSMILWGMIEGEENERRFNILTRATAPSLEHKLPSPSKGSFYSRYHFAHLVSFEFNIASRLSHQTFNVLADVKTSGIHFNVFVLEIRSNWGGRRTQVRRLRVHGKAVPVKS</sequence>
<protein>
    <submittedName>
        <fullName evidence="1">Uncharacterized protein</fullName>
    </submittedName>
</protein>
<gene>
    <name evidence="1" type="ORF">BDY19DRAFT_888739</name>
</gene>
<dbReference type="Proteomes" id="UP001055072">
    <property type="component" value="Unassembled WGS sequence"/>
</dbReference>
<keyword evidence="2" id="KW-1185">Reference proteome</keyword>
<feature type="non-terminal residue" evidence="1">
    <location>
        <position position="1"/>
    </location>
</feature>
<reference evidence="1" key="1">
    <citation type="journal article" date="2021" name="Environ. Microbiol.">
        <title>Gene family expansions and transcriptome signatures uncover fungal adaptations to wood decay.</title>
        <authorList>
            <person name="Hage H."/>
            <person name="Miyauchi S."/>
            <person name="Viragh M."/>
            <person name="Drula E."/>
            <person name="Min B."/>
            <person name="Chaduli D."/>
            <person name="Navarro D."/>
            <person name="Favel A."/>
            <person name="Norest M."/>
            <person name="Lesage-Meessen L."/>
            <person name="Balint B."/>
            <person name="Merenyi Z."/>
            <person name="de Eugenio L."/>
            <person name="Morin E."/>
            <person name="Martinez A.T."/>
            <person name="Baldrian P."/>
            <person name="Stursova M."/>
            <person name="Martinez M.J."/>
            <person name="Novotny C."/>
            <person name="Magnuson J.K."/>
            <person name="Spatafora J.W."/>
            <person name="Maurice S."/>
            <person name="Pangilinan J."/>
            <person name="Andreopoulos W."/>
            <person name="LaButti K."/>
            <person name="Hundley H."/>
            <person name="Na H."/>
            <person name="Kuo A."/>
            <person name="Barry K."/>
            <person name="Lipzen A."/>
            <person name="Henrissat B."/>
            <person name="Riley R."/>
            <person name="Ahrendt S."/>
            <person name="Nagy L.G."/>
            <person name="Grigoriev I.V."/>
            <person name="Martin F."/>
            <person name="Rosso M.N."/>
        </authorList>
    </citation>
    <scope>NUCLEOTIDE SEQUENCE</scope>
    <source>
        <strain evidence="1">CBS 384.51</strain>
    </source>
</reference>
<name>A0ACB8U6I1_9APHY</name>
<proteinExistence type="predicted"/>
<organism evidence="1 2">
    <name type="scientific">Irpex rosettiformis</name>
    <dbReference type="NCBI Taxonomy" id="378272"/>
    <lineage>
        <taxon>Eukaryota</taxon>
        <taxon>Fungi</taxon>
        <taxon>Dikarya</taxon>
        <taxon>Basidiomycota</taxon>
        <taxon>Agaricomycotina</taxon>
        <taxon>Agaricomycetes</taxon>
        <taxon>Polyporales</taxon>
        <taxon>Irpicaceae</taxon>
        <taxon>Irpex</taxon>
    </lineage>
</organism>
<comment type="caution">
    <text evidence="1">The sequence shown here is derived from an EMBL/GenBank/DDBJ whole genome shotgun (WGS) entry which is preliminary data.</text>
</comment>
<dbReference type="EMBL" id="MU274909">
    <property type="protein sequence ID" value="KAI0089953.1"/>
    <property type="molecule type" value="Genomic_DNA"/>
</dbReference>